<evidence type="ECO:0000313" key="3">
    <source>
        <dbReference type="Proteomes" id="UP000052979"/>
    </source>
</evidence>
<keyword evidence="3" id="KW-1185">Reference proteome</keyword>
<comment type="caution">
    <text evidence="2">The sequence shown here is derived from an EMBL/GenBank/DDBJ whole genome shotgun (WGS) entry which is preliminary data.</text>
</comment>
<dbReference type="RefSeq" id="WP_027692445.1">
    <property type="nucleotide sequence ID" value="NZ_CP010848.1"/>
</dbReference>
<dbReference type="NCBIfam" id="NF045780">
    <property type="entry name" value="TrlF_fam_ATP"/>
    <property type="match status" value="1"/>
</dbReference>
<dbReference type="STRING" id="145458.APU90_02915"/>
<dbReference type="eggNOG" id="COG0419">
    <property type="taxonomic scope" value="Bacteria"/>
</dbReference>
<dbReference type="AlphaFoldDB" id="A0A0C5BGD4"/>
<dbReference type="EMBL" id="LBFI01000024">
    <property type="protein sequence ID" value="KKM46311.1"/>
    <property type="molecule type" value="Genomic_DNA"/>
</dbReference>
<organism evidence="2 3">
    <name type="scientific">Rathayibacter toxicus</name>
    <dbReference type="NCBI Taxonomy" id="145458"/>
    <lineage>
        <taxon>Bacteria</taxon>
        <taxon>Bacillati</taxon>
        <taxon>Actinomycetota</taxon>
        <taxon>Actinomycetes</taxon>
        <taxon>Micrococcales</taxon>
        <taxon>Microbacteriaceae</taxon>
        <taxon>Rathayibacter</taxon>
    </lineage>
</organism>
<dbReference type="KEGG" id="rtc:APU90_02915"/>
<dbReference type="Gene3D" id="3.40.50.300">
    <property type="entry name" value="P-loop containing nucleotide triphosphate hydrolases"/>
    <property type="match status" value="2"/>
</dbReference>
<dbReference type="SUPFAM" id="SSF52540">
    <property type="entry name" value="P-loop containing nucleoside triphosphate hydrolases"/>
    <property type="match status" value="1"/>
</dbReference>
<evidence type="ECO:0008006" key="4">
    <source>
        <dbReference type="Google" id="ProtNLM"/>
    </source>
</evidence>
<feature type="coiled-coil region" evidence="1">
    <location>
        <begin position="599"/>
        <end position="646"/>
    </location>
</feature>
<reference evidence="2 3" key="1">
    <citation type="submission" date="2015-04" db="EMBL/GenBank/DDBJ databases">
        <title>Draft genome sequence of Rathayibacter toxicus strain FH-142 (AKA 70134 or CS 32), a Western Australian isolate.</title>
        <authorList>
            <consortium name="Consortium for Microbial Forensics and Genomics (microFORGE)"/>
            <person name="Knight B.M."/>
            <person name="Roberts D.P."/>
            <person name="Lin D."/>
            <person name="Hari K."/>
            <person name="Fletcher J."/>
            <person name="Melcher U."/>
            <person name="Blagden T."/>
            <person name="Luster D.G."/>
            <person name="Sechler A.J."/>
            <person name="Schneider W.L."/>
            <person name="Winegar R.A."/>
        </authorList>
    </citation>
    <scope>NUCLEOTIDE SEQUENCE [LARGE SCALE GENOMIC DNA]</scope>
    <source>
        <strain evidence="2 3">FH142</strain>
    </source>
</reference>
<protein>
    <recommendedName>
        <fullName evidence="4">DNA repair protein</fullName>
    </recommendedName>
</protein>
<proteinExistence type="predicted"/>
<dbReference type="InterPro" id="IPR054787">
    <property type="entry name" value="TrlF_ATPase"/>
</dbReference>
<dbReference type="InterPro" id="IPR027417">
    <property type="entry name" value="P-loop_NTPase"/>
</dbReference>
<sequence>MTKRYPAGSEWRKWDLHLHVPGTRLSDKYEKSGGQPDWDRFADALEASDVAVFGITDYFSADQTLKFIEHFKQRYPASEKLLLVNVELRLNEVVNKDEQMVDFHVIFRDTVTDEEIAAFLLRLQTQITGARGRPKPCSELVGNDYNSATVSRRDIKTAFKDTFGEKAEPTDYLIFIAPANNNGLRAQSGQQRKANLADEIDKDVHAIFGKDVANTTYFLTTSRYEKNQKSKPKPVFGGCDAHSFTDLSHWLGKAVEDESTRQVVTWVKADPTFEGLQQTLVEPGDRVSLSELRPDAKDQYKVIKRVTFEGSKDFPKELVFNPNLNAIIGSRSSGKSALLAHIANAVDPDYTVAQQMLATRLKESEVGPAAGWPWKSVEATACKVEWADGSTEGGQVIYIPQNWLYQISENPREVTNKVRPVLDLHYPTLSREHQRLLLSAKMANEAVDKEVSRWFELADEIAGLDAAIKKIGDKASITKARDGIKAEIEELRTANSLSAKDIENYQTVISALEAKRARSEAINVEADRLAEFVTEPSPRQFTSIPDRVSVETNVSPEPSVLSDELSSTIGSLVAAAEAALISHVEAAVVAYRGKIAKEEDSLADEIAKLESDNKELLEKYKANATLDELVKRQKKQQNSLNRLESLEVRREAVGHNQRESVEQIINQIESRETFFKSLHASFAEETRSLDQLIFGIEVDFDPTMVLSLSEPFRKNATGTFLTKVSDSDVIVDVPKAQGSPTEFLYDLFTKKQKLNQGHSPSDVARRVLTAIPEVRFTATLDQDRIGGFERSTMTPGKQALFALTLILGQAEERWTLLIDQPEDDLDSRSIYGQIVRYLLEQKKQRQIILVTHNANLVVGADAEEVLVANRHGDDRKNRDNRTFDYLTGSLEHSKHPTCEVHDLQRMGVREHAVEILDGGKEAFQKRRDKYKI</sequence>
<name>A0A0C5BGD4_9MICO</name>
<dbReference type="GeneID" id="93667654"/>
<dbReference type="KEGG" id="rtx:TI83_03555"/>
<accession>A0A0C5BGD4</accession>
<gene>
    <name evidence="2" type="ORF">VT73_04575</name>
</gene>
<evidence type="ECO:0000256" key="1">
    <source>
        <dbReference type="SAM" id="Coils"/>
    </source>
</evidence>
<dbReference type="PATRIC" id="fig|145458.7.peg.827"/>
<keyword evidence="1" id="KW-0175">Coiled coil</keyword>
<dbReference type="OrthoDB" id="9791620at2"/>
<dbReference type="Proteomes" id="UP000052979">
    <property type="component" value="Unassembled WGS sequence"/>
</dbReference>
<evidence type="ECO:0000313" key="2">
    <source>
        <dbReference type="EMBL" id="KKM46311.1"/>
    </source>
</evidence>